<dbReference type="OrthoDB" id="5421146at2"/>
<evidence type="ECO:0008006" key="8">
    <source>
        <dbReference type="Google" id="ProtNLM"/>
    </source>
</evidence>
<feature type="transmembrane region" description="Helical" evidence="5">
    <location>
        <begin position="64"/>
        <end position="87"/>
    </location>
</feature>
<dbReference type="Pfam" id="PF07264">
    <property type="entry name" value="EI24"/>
    <property type="match status" value="1"/>
</dbReference>
<evidence type="ECO:0000256" key="3">
    <source>
        <dbReference type="ARBA" id="ARBA00022989"/>
    </source>
</evidence>
<evidence type="ECO:0000256" key="2">
    <source>
        <dbReference type="ARBA" id="ARBA00022692"/>
    </source>
</evidence>
<feature type="transmembrane region" description="Helical" evidence="5">
    <location>
        <begin position="21"/>
        <end position="44"/>
    </location>
</feature>
<dbReference type="HOGENOM" id="CLU_081565_0_0_5"/>
<dbReference type="EMBL" id="AIMB01000003">
    <property type="protein sequence ID" value="EJF91169.1"/>
    <property type="molecule type" value="Genomic_DNA"/>
</dbReference>
<comment type="subcellular location">
    <subcellularLocation>
        <location evidence="1">Membrane</location>
        <topology evidence="1">Multi-pass membrane protein</topology>
    </subcellularLocation>
</comment>
<proteinExistence type="predicted"/>
<dbReference type="NCBIfam" id="NF009407">
    <property type="entry name" value="PRK12768.1"/>
    <property type="match status" value="1"/>
</dbReference>
<organism evidence="6 7">
    <name type="scientific">Bartonella tamiae Th239</name>
    <dbReference type="NCBI Taxonomy" id="1094558"/>
    <lineage>
        <taxon>Bacteria</taxon>
        <taxon>Pseudomonadati</taxon>
        <taxon>Pseudomonadota</taxon>
        <taxon>Alphaproteobacteria</taxon>
        <taxon>Hyphomicrobiales</taxon>
        <taxon>Bartonellaceae</taxon>
        <taxon>Bartonella</taxon>
    </lineage>
</organism>
<dbReference type="PATRIC" id="fig|1094558.3.peg.554"/>
<dbReference type="Proteomes" id="UP000008952">
    <property type="component" value="Unassembled WGS sequence"/>
</dbReference>
<reference evidence="6 7" key="1">
    <citation type="submission" date="2012-03" db="EMBL/GenBank/DDBJ databases">
        <title>The Genome Sequence of Bartonella tamiae Th239.</title>
        <authorList>
            <consortium name="The Broad Institute Genome Sequencing Platform"/>
            <consortium name="The Broad Institute Genome Sequencing Center for Infectious Disease"/>
            <person name="Feldgarden M."/>
            <person name="Kirby J."/>
            <person name="Kosoy M."/>
            <person name="Birtles R."/>
            <person name="Probert W.S."/>
            <person name="Chiaraviglio L."/>
            <person name="Young S.K."/>
            <person name="Zeng Q."/>
            <person name="Gargeya S."/>
            <person name="Fitzgerald M."/>
            <person name="Haas B."/>
            <person name="Abouelleil A."/>
            <person name="Alvarado L."/>
            <person name="Arachchi H.M."/>
            <person name="Berlin A."/>
            <person name="Chapman S.B."/>
            <person name="Gearin G."/>
            <person name="Goldberg J."/>
            <person name="Griggs A."/>
            <person name="Gujja S."/>
            <person name="Hansen M."/>
            <person name="Heiman D."/>
            <person name="Howarth C."/>
            <person name="Larimer J."/>
            <person name="Lui A."/>
            <person name="MacDonald P.J.P."/>
            <person name="McCowen C."/>
            <person name="Montmayeur A."/>
            <person name="Murphy C."/>
            <person name="Neiman D."/>
            <person name="Pearson M."/>
            <person name="Priest M."/>
            <person name="Roberts A."/>
            <person name="Saif S."/>
            <person name="Shea T."/>
            <person name="Sisk P."/>
            <person name="Stolte C."/>
            <person name="Sykes S."/>
            <person name="Wortman J."/>
            <person name="Nusbaum C."/>
            <person name="Birren B."/>
        </authorList>
    </citation>
    <scope>NUCLEOTIDE SEQUENCE [LARGE SCALE GENOMIC DNA]</scope>
    <source>
        <strain evidence="6 7">Th239</strain>
    </source>
</reference>
<keyword evidence="4 5" id="KW-0472">Membrane</keyword>
<keyword evidence="7" id="KW-1185">Reference proteome</keyword>
<dbReference type="eggNOG" id="COG2981">
    <property type="taxonomic scope" value="Bacteria"/>
</dbReference>
<evidence type="ECO:0000256" key="1">
    <source>
        <dbReference type="ARBA" id="ARBA00004141"/>
    </source>
</evidence>
<keyword evidence="2 5" id="KW-0812">Transmembrane</keyword>
<dbReference type="InterPro" id="IPR059112">
    <property type="entry name" value="CysZ/EI24"/>
</dbReference>
<dbReference type="AlphaFoldDB" id="J0R642"/>
<dbReference type="STRING" id="1094558.ME5_00501"/>
<evidence type="ECO:0000256" key="5">
    <source>
        <dbReference type="SAM" id="Phobius"/>
    </source>
</evidence>
<evidence type="ECO:0000313" key="6">
    <source>
        <dbReference type="EMBL" id="EJF91169.1"/>
    </source>
</evidence>
<accession>J0R642</accession>
<comment type="caution">
    <text evidence="6">The sequence shown here is derived from an EMBL/GenBank/DDBJ whole genome shotgun (WGS) entry which is preliminary data.</text>
</comment>
<protein>
    <recommendedName>
        <fullName evidence="8">CysZ-like protein</fullName>
    </recommendedName>
</protein>
<keyword evidence="3 5" id="KW-1133">Transmembrane helix</keyword>
<evidence type="ECO:0000313" key="7">
    <source>
        <dbReference type="Proteomes" id="UP000008952"/>
    </source>
</evidence>
<sequence>MIFDAAYRALQRIFTPPFRSMLWKALGATLAILAILWLLVRQAFFTFVWPWIADFLPTLPSWVGWLGFIGALTFSIGLAVLMALLIAPITAMIGGFFIDDVAEIIEKNDYRNDIPGTAMPLGRSLIIALRFVLLSILGNFIALLLFFVPGVNLIAFYVINGYLFGREYFEFAACRFRSEADAHAFYKRNSGSVFISGLIIAFFVSIPFLNLLTPLFAAAFMIHLYKKLDHNDEKKTLINSNHL</sequence>
<name>J0R642_9HYPH</name>
<feature type="transmembrane region" description="Helical" evidence="5">
    <location>
        <begin position="131"/>
        <end position="159"/>
    </location>
</feature>
<evidence type="ECO:0000256" key="4">
    <source>
        <dbReference type="ARBA" id="ARBA00023136"/>
    </source>
</evidence>
<dbReference type="RefSeq" id="WP_008038106.1">
    <property type="nucleotide sequence ID" value="NZ_JH725147.1"/>
</dbReference>
<feature type="transmembrane region" description="Helical" evidence="5">
    <location>
        <begin position="193"/>
        <end position="225"/>
    </location>
</feature>
<gene>
    <name evidence="6" type="ORF">ME5_00501</name>
</gene>